<dbReference type="Proteomes" id="UP000265566">
    <property type="component" value="Chromosome 4"/>
</dbReference>
<proteinExistence type="predicted"/>
<name>A0A396I8L3_MEDTR</name>
<comment type="caution">
    <text evidence="1">The sequence shown here is derived from an EMBL/GenBank/DDBJ whole genome shotgun (WGS) entry which is preliminary data.</text>
</comment>
<evidence type="ECO:0000313" key="2">
    <source>
        <dbReference type="Proteomes" id="UP000265566"/>
    </source>
</evidence>
<dbReference type="EMBL" id="PSQE01000004">
    <property type="protein sequence ID" value="RHN61081.1"/>
    <property type="molecule type" value="Genomic_DNA"/>
</dbReference>
<gene>
    <name evidence="1" type="ORF">MtrunA17_Chr4g0032771</name>
</gene>
<dbReference type="Gramene" id="rna23503">
    <property type="protein sequence ID" value="RHN61081.1"/>
    <property type="gene ID" value="gene23503"/>
</dbReference>
<dbReference type="AlphaFoldDB" id="A0A396I8L3"/>
<protein>
    <submittedName>
        <fullName evidence="1">Uncharacterized protein</fullName>
    </submittedName>
</protein>
<accession>A0A396I8L3</accession>
<organism evidence="1 2">
    <name type="scientific">Medicago truncatula</name>
    <name type="common">Barrel medic</name>
    <name type="synonym">Medicago tribuloides</name>
    <dbReference type="NCBI Taxonomy" id="3880"/>
    <lineage>
        <taxon>Eukaryota</taxon>
        <taxon>Viridiplantae</taxon>
        <taxon>Streptophyta</taxon>
        <taxon>Embryophyta</taxon>
        <taxon>Tracheophyta</taxon>
        <taxon>Spermatophyta</taxon>
        <taxon>Magnoliopsida</taxon>
        <taxon>eudicotyledons</taxon>
        <taxon>Gunneridae</taxon>
        <taxon>Pentapetalae</taxon>
        <taxon>rosids</taxon>
        <taxon>fabids</taxon>
        <taxon>Fabales</taxon>
        <taxon>Fabaceae</taxon>
        <taxon>Papilionoideae</taxon>
        <taxon>50 kb inversion clade</taxon>
        <taxon>NPAAA clade</taxon>
        <taxon>Hologalegina</taxon>
        <taxon>IRL clade</taxon>
        <taxon>Trifolieae</taxon>
        <taxon>Medicago</taxon>
    </lineage>
</organism>
<sequence>MKKWIREERRERIEERGEEGGREERNRERRGMNVVAGIRKEREREEFEVLTLLVSSSFSSLPNSNLNLLFDLIPFVLFMIDSIRK</sequence>
<reference evidence="2" key="1">
    <citation type="journal article" date="2018" name="Nat. Plants">
        <title>Whole-genome landscape of Medicago truncatula symbiotic genes.</title>
        <authorList>
            <person name="Pecrix Y."/>
            <person name="Staton S.E."/>
            <person name="Sallet E."/>
            <person name="Lelandais-Briere C."/>
            <person name="Moreau S."/>
            <person name="Carrere S."/>
            <person name="Blein T."/>
            <person name="Jardinaud M.F."/>
            <person name="Latrasse D."/>
            <person name="Zouine M."/>
            <person name="Zahm M."/>
            <person name="Kreplak J."/>
            <person name="Mayjonade B."/>
            <person name="Satge C."/>
            <person name="Perez M."/>
            <person name="Cauet S."/>
            <person name="Marande W."/>
            <person name="Chantry-Darmon C."/>
            <person name="Lopez-Roques C."/>
            <person name="Bouchez O."/>
            <person name="Berard A."/>
            <person name="Debelle F."/>
            <person name="Munos S."/>
            <person name="Bendahmane A."/>
            <person name="Berges H."/>
            <person name="Niebel A."/>
            <person name="Buitink J."/>
            <person name="Frugier F."/>
            <person name="Benhamed M."/>
            <person name="Crespi M."/>
            <person name="Gouzy J."/>
            <person name="Gamas P."/>
        </authorList>
    </citation>
    <scope>NUCLEOTIDE SEQUENCE [LARGE SCALE GENOMIC DNA]</scope>
    <source>
        <strain evidence="2">cv. Jemalong A17</strain>
    </source>
</reference>
<evidence type="ECO:0000313" key="1">
    <source>
        <dbReference type="EMBL" id="RHN61081.1"/>
    </source>
</evidence>